<comment type="caution">
    <text evidence="1">The sequence shown here is derived from an EMBL/GenBank/DDBJ whole genome shotgun (WGS) entry which is preliminary data.</text>
</comment>
<accession>A0A834B8C5</accession>
<proteinExistence type="predicted"/>
<reference evidence="1 2" key="1">
    <citation type="journal article" date="2020" name="Nature">
        <title>Six reference-quality genomes reveal evolution of bat adaptations.</title>
        <authorList>
            <person name="Jebb D."/>
            <person name="Huang Z."/>
            <person name="Pippel M."/>
            <person name="Hughes G.M."/>
            <person name="Lavrichenko K."/>
            <person name="Devanna P."/>
            <person name="Winkler S."/>
            <person name="Jermiin L.S."/>
            <person name="Skirmuntt E.C."/>
            <person name="Katzourakis A."/>
            <person name="Burkitt-Gray L."/>
            <person name="Ray D.A."/>
            <person name="Sullivan K.A.M."/>
            <person name="Roscito J.G."/>
            <person name="Kirilenko B.M."/>
            <person name="Davalos L.M."/>
            <person name="Corthals A.P."/>
            <person name="Power M.L."/>
            <person name="Jones G."/>
            <person name="Ransome R.D."/>
            <person name="Dechmann D.K.N."/>
            <person name="Locatelli A.G."/>
            <person name="Puechmaille S.J."/>
            <person name="Fedrigo O."/>
            <person name="Jarvis E.D."/>
            <person name="Hiller M."/>
            <person name="Vernes S.C."/>
            <person name="Myers E.W."/>
            <person name="Teeling E.C."/>
        </authorList>
    </citation>
    <scope>NUCLEOTIDE SEQUENCE [LARGE SCALE GENOMIC DNA]</scope>
    <source>
        <strain evidence="1">Bat1K_MPI-CBG_1</strain>
    </source>
</reference>
<evidence type="ECO:0000313" key="2">
    <source>
        <dbReference type="Proteomes" id="UP000664940"/>
    </source>
</evidence>
<dbReference type="EMBL" id="JABVXQ010000002">
    <property type="protein sequence ID" value="KAF6125183.1"/>
    <property type="molecule type" value="Genomic_DNA"/>
</dbReference>
<evidence type="ECO:0000313" key="1">
    <source>
        <dbReference type="EMBL" id="KAF6125183.1"/>
    </source>
</evidence>
<dbReference type="Proteomes" id="UP000664940">
    <property type="component" value="Unassembled WGS sequence"/>
</dbReference>
<name>A0A834B8C5_9CHIR</name>
<dbReference type="AlphaFoldDB" id="A0A834B8C5"/>
<gene>
    <name evidence="1" type="ORF">HJG60_009708</name>
</gene>
<sequence length="144" mass="16411">MQMKSPFSISLTRCPSGVFSLPFCDVSKHFCSLRQFHLQVQPNLAESFWSQFQEPNHFLLIQFSHSLEWDDGASLFIQRKRGSSSFAWGQSSSARSRVPDSTTAIFHRRQTLWSTFQQGEGVVHLWALEVQTVPWPTCLSGSCP</sequence>
<protein>
    <submittedName>
        <fullName evidence="1">Uncharacterized protein</fullName>
    </submittedName>
</protein>
<organism evidence="1 2">
    <name type="scientific">Phyllostomus discolor</name>
    <name type="common">pale spear-nosed bat</name>
    <dbReference type="NCBI Taxonomy" id="89673"/>
    <lineage>
        <taxon>Eukaryota</taxon>
        <taxon>Metazoa</taxon>
        <taxon>Chordata</taxon>
        <taxon>Craniata</taxon>
        <taxon>Vertebrata</taxon>
        <taxon>Euteleostomi</taxon>
        <taxon>Mammalia</taxon>
        <taxon>Eutheria</taxon>
        <taxon>Laurasiatheria</taxon>
        <taxon>Chiroptera</taxon>
        <taxon>Yangochiroptera</taxon>
        <taxon>Phyllostomidae</taxon>
        <taxon>Phyllostominae</taxon>
        <taxon>Phyllostomus</taxon>
    </lineage>
</organism>